<proteinExistence type="predicted"/>
<reference evidence="1" key="1">
    <citation type="submission" date="2019-12" db="EMBL/GenBank/DDBJ databases">
        <title>An insight into the sialome of adult female Ixodes ricinus ticks feeding for 6 days.</title>
        <authorList>
            <person name="Perner J."/>
            <person name="Ribeiro J.M.C."/>
        </authorList>
    </citation>
    <scope>NUCLEOTIDE SEQUENCE</scope>
    <source>
        <strain evidence="1">Semi-engorged</strain>
        <tissue evidence="1">Salivary glands</tissue>
    </source>
</reference>
<evidence type="ECO:0000313" key="1">
    <source>
        <dbReference type="EMBL" id="MXU92724.1"/>
    </source>
</evidence>
<dbReference type="EMBL" id="GIFC01010641">
    <property type="protein sequence ID" value="MXU92724.1"/>
    <property type="molecule type" value="Transcribed_RNA"/>
</dbReference>
<accession>A0A6B0UT54</accession>
<name>A0A6B0UT54_IXORI</name>
<protein>
    <submittedName>
        <fullName evidence="1">Uncharacterized protein</fullName>
    </submittedName>
</protein>
<sequence>MELLLRLRQQAQYVFCFKLIPQRRNKAVDPELLYFNRALPRALKRNGDRNVVSLTVDHKFLDHQRKVKTGLLAADGYHVSGGAGTAALAGILVGALSKAFGPWVKKHPGVLRTPFIWGCKVCQAKGHHAAHCKNFLA</sequence>
<dbReference type="AlphaFoldDB" id="A0A6B0UT54"/>
<organism evidence="1">
    <name type="scientific">Ixodes ricinus</name>
    <name type="common">Common tick</name>
    <name type="synonym">Acarus ricinus</name>
    <dbReference type="NCBI Taxonomy" id="34613"/>
    <lineage>
        <taxon>Eukaryota</taxon>
        <taxon>Metazoa</taxon>
        <taxon>Ecdysozoa</taxon>
        <taxon>Arthropoda</taxon>
        <taxon>Chelicerata</taxon>
        <taxon>Arachnida</taxon>
        <taxon>Acari</taxon>
        <taxon>Parasitiformes</taxon>
        <taxon>Ixodida</taxon>
        <taxon>Ixodoidea</taxon>
        <taxon>Ixodidae</taxon>
        <taxon>Ixodinae</taxon>
        <taxon>Ixodes</taxon>
    </lineage>
</organism>